<comment type="caution">
    <text evidence="1">The sequence shown here is derived from an EMBL/GenBank/DDBJ whole genome shotgun (WGS) entry which is preliminary data.</text>
</comment>
<reference evidence="1" key="1">
    <citation type="submission" date="2020-03" db="EMBL/GenBank/DDBJ databases">
        <title>Hybrid Assembly of Korean Phytophthora infestans isolates.</title>
        <authorList>
            <person name="Prokchorchik M."/>
            <person name="Lee Y."/>
            <person name="Seo J."/>
            <person name="Cho J.-H."/>
            <person name="Park Y.-E."/>
            <person name="Jang D.-C."/>
            <person name="Im J.-S."/>
            <person name="Choi J.-G."/>
            <person name="Park H.-J."/>
            <person name="Lee G.-B."/>
            <person name="Lee Y.-G."/>
            <person name="Hong S.-Y."/>
            <person name="Cho K."/>
            <person name="Sohn K.H."/>
        </authorList>
    </citation>
    <scope>NUCLEOTIDE SEQUENCE</scope>
    <source>
        <strain evidence="1">KR_2_A2</strain>
    </source>
</reference>
<evidence type="ECO:0000313" key="2">
    <source>
        <dbReference type="Proteomes" id="UP000704712"/>
    </source>
</evidence>
<protein>
    <submittedName>
        <fullName evidence="1">Uncharacterized protein</fullName>
    </submittedName>
</protein>
<proteinExistence type="predicted"/>
<accession>A0A8S9VBD7</accession>
<dbReference type="Proteomes" id="UP000704712">
    <property type="component" value="Unassembled WGS sequence"/>
</dbReference>
<gene>
    <name evidence="1" type="ORF">GN958_ATG02080</name>
</gene>
<sequence length="98" mass="11337">MALWEALPVLPITSAMCRQAPQLAAHHQAVINAKLVRKTWPRCRRLVVKGLQLRRIDLDILLDNFSLHLPKSWKPKEWYPRVGNGDRTMADALKLFDQ</sequence>
<evidence type="ECO:0000313" key="1">
    <source>
        <dbReference type="EMBL" id="KAF4148724.1"/>
    </source>
</evidence>
<organism evidence="1 2">
    <name type="scientific">Phytophthora infestans</name>
    <name type="common">Potato late blight agent</name>
    <name type="synonym">Botrytis infestans</name>
    <dbReference type="NCBI Taxonomy" id="4787"/>
    <lineage>
        <taxon>Eukaryota</taxon>
        <taxon>Sar</taxon>
        <taxon>Stramenopiles</taxon>
        <taxon>Oomycota</taxon>
        <taxon>Peronosporomycetes</taxon>
        <taxon>Peronosporales</taxon>
        <taxon>Peronosporaceae</taxon>
        <taxon>Phytophthora</taxon>
    </lineage>
</organism>
<dbReference type="AlphaFoldDB" id="A0A8S9VBD7"/>
<dbReference type="EMBL" id="JAACNO010000242">
    <property type="protein sequence ID" value="KAF4148724.1"/>
    <property type="molecule type" value="Genomic_DNA"/>
</dbReference>
<name>A0A8S9VBD7_PHYIN</name>